<dbReference type="Proteomes" id="UP000182987">
    <property type="component" value="Chromosome"/>
</dbReference>
<evidence type="ECO:0000313" key="2">
    <source>
        <dbReference type="Proteomes" id="UP000182987"/>
    </source>
</evidence>
<sequence length="68" mass="7862">MAYGGSGRRDRYQSRQNLNAEAWCSTHQRYYRTHMKMGCRVVLTGGCPQCATSLRDDLLESRRSQHLP</sequence>
<evidence type="ECO:0000313" key="1">
    <source>
        <dbReference type="EMBL" id="APG04971.1"/>
    </source>
</evidence>
<keyword evidence="2" id="KW-1185">Reference proteome</keyword>
<protein>
    <submittedName>
        <fullName evidence="1">Uncharacterized protein</fullName>
    </submittedName>
</protein>
<dbReference type="AlphaFoldDB" id="A0A0G9HG20"/>
<reference evidence="2" key="1">
    <citation type="submission" date="2016-09" db="EMBL/GenBank/DDBJ databases">
        <authorList>
            <person name="Lysoe E."/>
        </authorList>
    </citation>
    <scope>NUCLEOTIDE SEQUENCE [LARGE SCALE GENOMIC DNA]</scope>
    <source>
        <strain evidence="2">LJ96T</strain>
    </source>
</reference>
<gene>
    <name evidence="1" type="ORF">BJI69_14425</name>
</gene>
<dbReference type="EMBL" id="CP017480">
    <property type="protein sequence ID" value="APG04971.1"/>
    <property type="molecule type" value="Genomic_DNA"/>
</dbReference>
<accession>A0A0G9HG20</accession>
<name>A0A0G9HG20_9GAMM</name>
<dbReference type="PATRIC" id="fig|1440763.5.peg.2967"/>
<proteinExistence type="predicted"/>
<organism evidence="1 2">
    <name type="scientific">Luteibacter rhizovicinus DSM 16549</name>
    <dbReference type="NCBI Taxonomy" id="1440763"/>
    <lineage>
        <taxon>Bacteria</taxon>
        <taxon>Pseudomonadati</taxon>
        <taxon>Pseudomonadota</taxon>
        <taxon>Gammaproteobacteria</taxon>
        <taxon>Lysobacterales</taxon>
        <taxon>Rhodanobacteraceae</taxon>
        <taxon>Luteibacter</taxon>
    </lineage>
</organism>
<dbReference type="KEGG" id="lrz:BJI69_14425"/>